<gene>
    <name evidence="11" type="ORF">Cvel_12441</name>
</gene>
<dbReference type="Pfam" id="PF25068">
    <property type="entry name" value="ARM_TT21_4th"/>
    <property type="match status" value="1"/>
</dbReference>
<comment type="similarity">
    <text evidence="1">Belongs to the TTC21 family.</text>
</comment>
<evidence type="ECO:0000313" key="11">
    <source>
        <dbReference type="EMBL" id="CEM54023.1"/>
    </source>
</evidence>
<dbReference type="PROSITE" id="PS50005">
    <property type="entry name" value="TPR"/>
    <property type="match status" value="2"/>
</dbReference>
<dbReference type="Gene3D" id="1.25.40.10">
    <property type="entry name" value="Tetratricopeptide repeat domain"/>
    <property type="match status" value="6"/>
</dbReference>
<proteinExistence type="inferred from homology"/>
<feature type="repeat" description="TPR" evidence="4">
    <location>
        <begin position="569"/>
        <end position="602"/>
    </location>
</feature>
<dbReference type="PANTHER" id="PTHR14699:SF0">
    <property type="entry name" value="TETRATRICOPEPTIDE REPEAT PROTEIN 21 HOMOLOG"/>
    <property type="match status" value="1"/>
</dbReference>
<dbReference type="InterPro" id="IPR040364">
    <property type="entry name" value="TTC21A/TTC21B"/>
</dbReference>
<dbReference type="SUPFAM" id="SSF48452">
    <property type="entry name" value="TPR-like"/>
    <property type="match status" value="4"/>
</dbReference>
<dbReference type="EMBL" id="CDMZ01005748">
    <property type="protein sequence ID" value="CEM54023.1"/>
    <property type="molecule type" value="Genomic_DNA"/>
</dbReference>
<dbReference type="InterPro" id="IPR019734">
    <property type="entry name" value="TPR_rpt"/>
</dbReference>
<dbReference type="GO" id="GO:0061512">
    <property type="term" value="P:protein localization to cilium"/>
    <property type="evidence" value="ECO:0007669"/>
    <property type="project" value="TreeGrafter"/>
</dbReference>
<dbReference type="Pfam" id="PF25058">
    <property type="entry name" value="ARM_TT21"/>
    <property type="match status" value="1"/>
</dbReference>
<evidence type="ECO:0000256" key="2">
    <source>
        <dbReference type="ARBA" id="ARBA00022737"/>
    </source>
</evidence>
<dbReference type="AlphaFoldDB" id="A0A0G4IAC3"/>
<accession>A0A0G4IAC3</accession>
<dbReference type="VEuPathDB" id="CryptoDB:Cvel_12441"/>
<feature type="domain" description="Tetratricopeptide repeat protein 21A/21B second ARM" evidence="6">
    <location>
        <begin position="98"/>
        <end position="385"/>
    </location>
</feature>
<feature type="domain" description="Tetratricopeptide repeat protein 21A/21B fifth ARM repeats" evidence="9">
    <location>
        <begin position="862"/>
        <end position="967"/>
    </location>
</feature>
<feature type="domain" description="Tetratricopeptide repeat protein 21A/21B fourth ARM" evidence="10">
    <location>
        <begin position="606"/>
        <end position="789"/>
    </location>
</feature>
<feature type="repeat" description="TPR" evidence="4">
    <location>
        <begin position="603"/>
        <end position="636"/>
    </location>
</feature>
<feature type="non-terminal residue" evidence="11">
    <location>
        <position position="1"/>
    </location>
</feature>
<protein>
    <submittedName>
        <fullName evidence="11">Uncharacterized protein</fullName>
    </submittedName>
</protein>
<organism evidence="11">
    <name type="scientific">Chromera velia CCMP2878</name>
    <dbReference type="NCBI Taxonomy" id="1169474"/>
    <lineage>
        <taxon>Eukaryota</taxon>
        <taxon>Sar</taxon>
        <taxon>Alveolata</taxon>
        <taxon>Colpodellida</taxon>
        <taxon>Chromeraceae</taxon>
        <taxon>Chromera</taxon>
    </lineage>
</organism>
<evidence type="ECO:0000256" key="1">
    <source>
        <dbReference type="ARBA" id="ARBA00010935"/>
    </source>
</evidence>
<dbReference type="GO" id="GO:0030991">
    <property type="term" value="C:intraciliary transport particle A"/>
    <property type="evidence" value="ECO:0007669"/>
    <property type="project" value="TreeGrafter"/>
</dbReference>
<evidence type="ECO:0000256" key="3">
    <source>
        <dbReference type="ARBA" id="ARBA00022803"/>
    </source>
</evidence>
<evidence type="ECO:0000259" key="9">
    <source>
        <dbReference type="Pfam" id="PF25064"/>
    </source>
</evidence>
<reference evidence="11" key="1">
    <citation type="submission" date="2014-11" db="EMBL/GenBank/DDBJ databases">
        <authorList>
            <person name="Otto D Thomas"/>
            <person name="Naeem Raeece"/>
        </authorList>
    </citation>
    <scope>NUCLEOTIDE SEQUENCE</scope>
</reference>
<dbReference type="Pfam" id="PF25063">
    <property type="entry name" value="ARM_TT21_C"/>
    <property type="match status" value="1"/>
</dbReference>
<evidence type="ECO:0000259" key="7">
    <source>
        <dbReference type="Pfam" id="PF25062"/>
    </source>
</evidence>
<keyword evidence="2" id="KW-0677">Repeat</keyword>
<keyword evidence="3 4" id="KW-0802">TPR repeat</keyword>
<dbReference type="Pfam" id="PF25060">
    <property type="entry name" value="ARM_TT21_2nd"/>
    <property type="match status" value="1"/>
</dbReference>
<dbReference type="InterPro" id="IPR056835">
    <property type="entry name" value="ARM_TT21_5th"/>
</dbReference>
<dbReference type="Pfam" id="PF25062">
    <property type="entry name" value="ARM_TT21_N"/>
    <property type="match status" value="1"/>
</dbReference>
<dbReference type="GO" id="GO:0005929">
    <property type="term" value="C:cilium"/>
    <property type="evidence" value="ECO:0007669"/>
    <property type="project" value="GOC"/>
</dbReference>
<dbReference type="SMART" id="SM00028">
    <property type="entry name" value="TPR"/>
    <property type="match status" value="14"/>
</dbReference>
<evidence type="ECO:0000259" key="6">
    <source>
        <dbReference type="Pfam" id="PF25060"/>
    </source>
</evidence>
<dbReference type="InterPro" id="IPR056833">
    <property type="entry name" value="ARM_TT21_N"/>
</dbReference>
<evidence type="ECO:0000259" key="10">
    <source>
        <dbReference type="Pfam" id="PF25068"/>
    </source>
</evidence>
<dbReference type="InterPro" id="IPR056832">
    <property type="entry name" value="ARM_TT21_2nd"/>
</dbReference>
<dbReference type="FunFam" id="1.25.40.10:FF:000219">
    <property type="entry name" value="Tetratricopeptide repeat domain 21B"/>
    <property type="match status" value="1"/>
</dbReference>
<dbReference type="GO" id="GO:0035721">
    <property type="term" value="P:intraciliary retrograde transport"/>
    <property type="evidence" value="ECO:0007669"/>
    <property type="project" value="TreeGrafter"/>
</dbReference>
<dbReference type="InterPro" id="IPR011990">
    <property type="entry name" value="TPR-like_helical_dom_sf"/>
</dbReference>
<evidence type="ECO:0000259" key="8">
    <source>
        <dbReference type="Pfam" id="PF25063"/>
    </source>
</evidence>
<dbReference type="Pfam" id="PF25064">
    <property type="entry name" value="ARM_TT21_5th"/>
    <property type="match status" value="1"/>
</dbReference>
<name>A0A0G4IAC3_9ALVE</name>
<dbReference type="InterPro" id="IPR056836">
    <property type="entry name" value="ARM_TT21_4th"/>
</dbReference>
<evidence type="ECO:0000256" key="5">
    <source>
        <dbReference type="SAM" id="Coils"/>
    </source>
</evidence>
<sequence>CIEALLLKVKVLEAQRQWQPAMDLINKVAVTFPWFFPALVEKAKILMMTGDWERALETAAQMSQVQQEGGEREQFEPLRVGVLYALSFEGRPAQAVPKLQQLVQALAVQEPRNAGLWLGVSQMCARLCGRDKGVLNITLTMLKKALEQGVVGGRPQETADFLAELGFQQILLGRLHEASQTFHSAVERAAEDVRCLSGIIRCLVEEGNFEEAAEQLEFLQEILGGSGKRAELAFLSALMAHRRRGDSAGAVNHLNDALTLHITSFKTASGYDFFVKLNADFMLEIGGEYLVHAHSQGSADLLGGGEAGQAAAAAHNQCLVRGMKVLETLTRFVPGLLPAQVMLAKSKISAEDLEGAMKILRHAMSLDQSHAEIYILLARIHYRQGQPTVALQYLEQGLSHDFSVRQQPIYHLLKAQLHVAQGEQEQALQILEDAVKLPGVKQVGQVAATGRQSDEAPLAASDRASIFVTLAELLHEAERPEAASEVIRDAVAEFAGTPEEIRIVLLNADLAIKRGELDQALQMLKGVPPSNAHYTTAKHAMAALYLKHKKDRKAYARCYVDLVRQQPSLQNFSVLGEALMNIQEPEDAIKAFKSALEKAPRDPQIVKRIGQALVLTHDFARAVEYYRDALKEDGTHSGLRRDLAMLFLKLKRYDEAVKELEEANTKLKDSSFKSARDKVSNLELLAKVHIAASDHSLQAQAEAPQQQQQSGADGQKAAGATVPAAIAALQKALELATKCMQKASRDRDSEDTADALKRSVASIHFQIGNYFRLRQRRLDEALGHYTEALRHDDEGAISSQCYLALAELHKTRGENDLQERQLATLLRAEPTNEEASARLAELKMTLAAQGAKDSGAAAGSSQAYDDALQHYERLLERQPCKFTALARLIFLLRRAGRLKEAEGHLEKAEKACPKEGLSEGCAGMRYCRGVYLRWGRQLQKCVEELNFARRDPEFREEALRQMIEVYLNYDDLGSLEHLESSENALSSENVEESDALIRELIRHTSKPYDHKIVVYRSWALMGTKQKAAVEQGLQLLLETFQGGEKDSVPILLAMAQQLILQKHESKARNQLKRIVEIAKKSYTPEFCDEFEKAWLLLADLYIRSGKFDLATQLCKLARDHNRSCSRAFEQLGLILEKEQAYADAAQHYAHAFELSAGTALAVGYRLAFNYLKARRYVDAINVCHKVLEKDPSYPKLKKDVLEKARQNLRP</sequence>
<keyword evidence="5" id="KW-0175">Coiled coil</keyword>
<feature type="domain" description="Tetratricopeptide repeat protein 21A/21B N-terminal ARM repeat" evidence="7">
    <location>
        <begin position="2"/>
        <end position="55"/>
    </location>
</feature>
<feature type="coiled-coil region" evidence="5">
    <location>
        <begin position="643"/>
        <end position="670"/>
    </location>
</feature>
<feature type="domain" description="Tetratricopeptide repeat protein 21A/21B C-terminal ARM" evidence="8">
    <location>
        <begin position="994"/>
        <end position="1205"/>
    </location>
</feature>
<dbReference type="PANTHER" id="PTHR14699">
    <property type="entry name" value="STI2 PROTEIN-RELATED"/>
    <property type="match status" value="1"/>
</dbReference>
<dbReference type="InterPro" id="IPR056834">
    <property type="entry name" value="ARM_TT21_C"/>
</dbReference>
<evidence type="ECO:0000256" key="4">
    <source>
        <dbReference type="PROSITE-ProRule" id="PRU00339"/>
    </source>
</evidence>